<name>A0A0P1BGF6_9BASI</name>
<evidence type="ECO:0000259" key="2">
    <source>
        <dbReference type="PROSITE" id="PS50090"/>
    </source>
</evidence>
<sequence length="101" mass="11080">MAPKRRSPSPTPSSAPSTPKKGKAAPASWTEQEDQHLLLALLVSDGNMPVLNDQKRAAMTLVSKRSEEAVKHRWKKVLRPALQKVIDEIENASKSKNIDAA</sequence>
<reference evidence="4" key="1">
    <citation type="submission" date="2014-09" db="EMBL/GenBank/DDBJ databases">
        <authorList>
            <person name="Sharma Rahul"/>
            <person name="Thines Marco"/>
        </authorList>
    </citation>
    <scope>NUCLEOTIDE SEQUENCE [LARGE SCALE GENOMIC DNA]</scope>
</reference>
<evidence type="ECO:0000313" key="4">
    <source>
        <dbReference type="Proteomes" id="UP000054845"/>
    </source>
</evidence>
<organism evidence="3 4">
    <name type="scientific">Ceraceosorus bombacis</name>
    <dbReference type="NCBI Taxonomy" id="401625"/>
    <lineage>
        <taxon>Eukaryota</taxon>
        <taxon>Fungi</taxon>
        <taxon>Dikarya</taxon>
        <taxon>Basidiomycota</taxon>
        <taxon>Ustilaginomycotina</taxon>
        <taxon>Exobasidiomycetes</taxon>
        <taxon>Ceraceosorales</taxon>
        <taxon>Ceraceosoraceae</taxon>
        <taxon>Ceraceosorus</taxon>
    </lineage>
</organism>
<dbReference type="EMBL" id="CCYA01000252">
    <property type="protein sequence ID" value="CEH15100.1"/>
    <property type="molecule type" value="Genomic_DNA"/>
</dbReference>
<feature type="domain" description="Myb-like" evidence="2">
    <location>
        <begin position="21"/>
        <end position="78"/>
    </location>
</feature>
<proteinExistence type="predicted"/>
<dbReference type="AlphaFoldDB" id="A0A0P1BGF6"/>
<dbReference type="PROSITE" id="PS50090">
    <property type="entry name" value="MYB_LIKE"/>
    <property type="match status" value="1"/>
</dbReference>
<evidence type="ECO:0000313" key="3">
    <source>
        <dbReference type="EMBL" id="CEH15100.1"/>
    </source>
</evidence>
<evidence type="ECO:0000256" key="1">
    <source>
        <dbReference type="SAM" id="MobiDB-lite"/>
    </source>
</evidence>
<dbReference type="Proteomes" id="UP000054845">
    <property type="component" value="Unassembled WGS sequence"/>
</dbReference>
<dbReference type="InterPro" id="IPR001005">
    <property type="entry name" value="SANT/Myb"/>
</dbReference>
<accession>A0A0P1BGF6</accession>
<feature type="region of interest" description="Disordered" evidence="1">
    <location>
        <begin position="1"/>
        <end position="31"/>
    </location>
</feature>
<feature type="compositionally biased region" description="Low complexity" evidence="1">
    <location>
        <begin position="12"/>
        <end position="28"/>
    </location>
</feature>
<protein>
    <submittedName>
        <fullName evidence="3">Myb-like domain</fullName>
    </submittedName>
</protein>
<keyword evidence="4" id="KW-1185">Reference proteome</keyword>
<dbReference type="OrthoDB" id="10496199at2759"/>